<dbReference type="InterPro" id="IPR045210">
    <property type="entry name" value="RING-Ubox_PUB"/>
</dbReference>
<dbReference type="InterPro" id="IPR013083">
    <property type="entry name" value="Znf_RING/FYVE/PHD"/>
</dbReference>
<dbReference type="InterPro" id="IPR003613">
    <property type="entry name" value="Ubox_domain"/>
</dbReference>
<dbReference type="OrthoDB" id="10064100at2759"/>
<dbReference type="Gene3D" id="3.30.40.10">
    <property type="entry name" value="Zinc/RING finger domain, C3HC4 (zinc finger)"/>
    <property type="match status" value="1"/>
</dbReference>
<dbReference type="GO" id="GO:0061630">
    <property type="term" value="F:ubiquitin protein ligase activity"/>
    <property type="evidence" value="ECO:0007669"/>
    <property type="project" value="UniProtKB-EC"/>
</dbReference>
<evidence type="ECO:0000256" key="2">
    <source>
        <dbReference type="ARBA" id="ARBA00004906"/>
    </source>
</evidence>
<dbReference type="InterPro" id="IPR011989">
    <property type="entry name" value="ARM-like"/>
</dbReference>
<feature type="non-terminal residue" evidence="6">
    <location>
        <position position="286"/>
    </location>
</feature>
<dbReference type="Proteomes" id="UP000886520">
    <property type="component" value="Chromosome 11"/>
</dbReference>
<dbReference type="CDD" id="cd16664">
    <property type="entry name" value="RING-Ubox_PUB"/>
    <property type="match status" value="1"/>
</dbReference>
<evidence type="ECO:0000256" key="3">
    <source>
        <dbReference type="ARBA" id="ARBA00012483"/>
    </source>
</evidence>
<dbReference type="InterPro" id="IPR052608">
    <property type="entry name" value="U-box_domain_protein"/>
</dbReference>
<feature type="domain" description="U-box" evidence="5">
    <location>
        <begin position="28"/>
        <end position="107"/>
    </location>
</feature>
<dbReference type="InterPro" id="IPR000225">
    <property type="entry name" value="Armadillo"/>
</dbReference>
<dbReference type="SMART" id="SM00504">
    <property type="entry name" value="Ubox"/>
    <property type="match status" value="1"/>
</dbReference>
<dbReference type="InterPro" id="IPR016024">
    <property type="entry name" value="ARM-type_fold"/>
</dbReference>
<comment type="caution">
    <text evidence="6">The sequence shown here is derived from an EMBL/GenBank/DDBJ whole genome shotgun (WGS) entry which is preliminary data.</text>
</comment>
<sequence>MDTWAAGSGSTSFSDESGRLREYRRVEPVYDAFVCPLTKTVMQDPVTLENGQTYERSAIERWFLECSANGRPPVCPMTQKELESTYSKPSIALRNTILEWTARNEAARLDNAKIYLTSEAPHDILDGLNDIQSLCLKNNINKLKARTSGLIPLIVDCLKREEKVRCSALATLRVLADDEDDNKEAIGETDAIRNCVKSLFRENLKEREEAVSLLQELSKSSHLCDKIVAINGAILMLVKTASSHSDNVITVQKADQILDNLESCDKSVHQMAENGRLHPLLRRLVE</sequence>
<evidence type="ECO:0000256" key="4">
    <source>
        <dbReference type="ARBA" id="ARBA00022679"/>
    </source>
</evidence>
<dbReference type="SUPFAM" id="SSF48371">
    <property type="entry name" value="ARM repeat"/>
    <property type="match status" value="1"/>
</dbReference>
<accession>A0A9D4USW1</accession>
<dbReference type="EMBL" id="JABFUD020000011">
    <property type="protein sequence ID" value="KAI5073216.1"/>
    <property type="molecule type" value="Genomic_DNA"/>
</dbReference>
<reference evidence="6" key="1">
    <citation type="submission" date="2021-01" db="EMBL/GenBank/DDBJ databases">
        <title>Adiantum capillus-veneris genome.</title>
        <authorList>
            <person name="Fang Y."/>
            <person name="Liao Q."/>
        </authorList>
    </citation>
    <scope>NUCLEOTIDE SEQUENCE</scope>
    <source>
        <strain evidence="6">H3</strain>
        <tissue evidence="6">Leaf</tissue>
    </source>
</reference>
<dbReference type="Gene3D" id="1.25.10.10">
    <property type="entry name" value="Leucine-rich Repeat Variant"/>
    <property type="match status" value="1"/>
</dbReference>
<dbReference type="SUPFAM" id="SSF57850">
    <property type="entry name" value="RING/U-box"/>
    <property type="match status" value="1"/>
</dbReference>
<gene>
    <name evidence="6" type="ORF">GOP47_0011229</name>
</gene>
<evidence type="ECO:0000256" key="1">
    <source>
        <dbReference type="ARBA" id="ARBA00000900"/>
    </source>
</evidence>
<protein>
    <recommendedName>
        <fullName evidence="3">RING-type E3 ubiquitin transferase</fullName>
        <ecNumber evidence="3">2.3.2.27</ecNumber>
    </recommendedName>
</protein>
<evidence type="ECO:0000313" key="6">
    <source>
        <dbReference type="EMBL" id="KAI5073216.1"/>
    </source>
</evidence>
<dbReference type="Pfam" id="PF04564">
    <property type="entry name" value="U-box"/>
    <property type="match status" value="1"/>
</dbReference>
<dbReference type="SMART" id="SM00185">
    <property type="entry name" value="ARM"/>
    <property type="match status" value="2"/>
</dbReference>
<evidence type="ECO:0000259" key="5">
    <source>
        <dbReference type="PROSITE" id="PS51698"/>
    </source>
</evidence>
<proteinExistence type="predicted"/>
<evidence type="ECO:0000313" key="7">
    <source>
        <dbReference type="Proteomes" id="UP000886520"/>
    </source>
</evidence>
<organism evidence="6 7">
    <name type="scientific">Adiantum capillus-veneris</name>
    <name type="common">Maidenhair fern</name>
    <dbReference type="NCBI Taxonomy" id="13818"/>
    <lineage>
        <taxon>Eukaryota</taxon>
        <taxon>Viridiplantae</taxon>
        <taxon>Streptophyta</taxon>
        <taxon>Embryophyta</taxon>
        <taxon>Tracheophyta</taxon>
        <taxon>Polypodiopsida</taxon>
        <taxon>Polypodiidae</taxon>
        <taxon>Polypodiales</taxon>
        <taxon>Pteridineae</taxon>
        <taxon>Pteridaceae</taxon>
        <taxon>Vittarioideae</taxon>
        <taxon>Adiantum</taxon>
    </lineage>
</organism>
<dbReference type="AlphaFoldDB" id="A0A9D4USW1"/>
<keyword evidence="4" id="KW-0808">Transferase</keyword>
<dbReference type="EC" id="2.3.2.27" evidence="3"/>
<keyword evidence="7" id="KW-1185">Reference proteome</keyword>
<comment type="catalytic activity">
    <reaction evidence="1">
        <text>S-ubiquitinyl-[E2 ubiquitin-conjugating enzyme]-L-cysteine + [acceptor protein]-L-lysine = [E2 ubiquitin-conjugating enzyme]-L-cysteine + N(6)-ubiquitinyl-[acceptor protein]-L-lysine.</text>
        <dbReference type="EC" id="2.3.2.27"/>
    </reaction>
</comment>
<dbReference type="PANTHER" id="PTHR45958:SF6">
    <property type="entry name" value="U-BOX DOMAIN-CONTAINING PROTEIN 43"/>
    <property type="match status" value="1"/>
</dbReference>
<dbReference type="PANTHER" id="PTHR45958">
    <property type="entry name" value="RING-TYPE E3 UBIQUITIN TRANSFERASE"/>
    <property type="match status" value="1"/>
</dbReference>
<dbReference type="GO" id="GO:0016567">
    <property type="term" value="P:protein ubiquitination"/>
    <property type="evidence" value="ECO:0007669"/>
    <property type="project" value="InterPro"/>
</dbReference>
<dbReference type="PROSITE" id="PS51698">
    <property type="entry name" value="U_BOX"/>
    <property type="match status" value="1"/>
</dbReference>
<name>A0A9D4USW1_ADICA</name>
<comment type="pathway">
    <text evidence="2">Protein modification; protein ubiquitination.</text>
</comment>